<keyword evidence="1" id="KW-0472">Membrane</keyword>
<comment type="caution">
    <text evidence="2">The sequence shown here is derived from an EMBL/GenBank/DDBJ whole genome shotgun (WGS) entry which is preliminary data.</text>
</comment>
<feature type="transmembrane region" description="Helical" evidence="1">
    <location>
        <begin position="270"/>
        <end position="290"/>
    </location>
</feature>
<feature type="transmembrane region" description="Helical" evidence="1">
    <location>
        <begin position="210"/>
        <end position="237"/>
    </location>
</feature>
<name>A0A8J3QZS2_9ACTN</name>
<dbReference type="RefSeq" id="WP_239134393.1">
    <property type="nucleotide sequence ID" value="NZ_BONZ01000093.1"/>
</dbReference>
<dbReference type="Proteomes" id="UP000642748">
    <property type="component" value="Unassembled WGS sequence"/>
</dbReference>
<feature type="transmembrane region" description="Helical" evidence="1">
    <location>
        <begin position="61"/>
        <end position="82"/>
    </location>
</feature>
<keyword evidence="3" id="KW-1185">Reference proteome</keyword>
<organism evidence="2 3">
    <name type="scientific">Rugosimonospora africana</name>
    <dbReference type="NCBI Taxonomy" id="556532"/>
    <lineage>
        <taxon>Bacteria</taxon>
        <taxon>Bacillati</taxon>
        <taxon>Actinomycetota</taxon>
        <taxon>Actinomycetes</taxon>
        <taxon>Micromonosporales</taxon>
        <taxon>Micromonosporaceae</taxon>
        <taxon>Rugosimonospora</taxon>
    </lineage>
</organism>
<dbReference type="EMBL" id="BONZ01000093">
    <property type="protein sequence ID" value="GIH20299.1"/>
    <property type="molecule type" value="Genomic_DNA"/>
</dbReference>
<protein>
    <submittedName>
        <fullName evidence="2">Membrane protein</fullName>
    </submittedName>
</protein>
<dbReference type="AlphaFoldDB" id="A0A8J3QZS2"/>
<feature type="transmembrane region" description="Helical" evidence="1">
    <location>
        <begin position="88"/>
        <end position="109"/>
    </location>
</feature>
<keyword evidence="1" id="KW-0812">Transmembrane</keyword>
<accession>A0A8J3QZS2</accession>
<reference evidence="2" key="1">
    <citation type="submission" date="2021-01" db="EMBL/GenBank/DDBJ databases">
        <title>Whole genome shotgun sequence of Rugosimonospora africana NBRC 104875.</title>
        <authorList>
            <person name="Komaki H."/>
            <person name="Tamura T."/>
        </authorList>
    </citation>
    <scope>NUCLEOTIDE SEQUENCE</scope>
    <source>
        <strain evidence="2">NBRC 104875</strain>
    </source>
</reference>
<evidence type="ECO:0000313" key="2">
    <source>
        <dbReference type="EMBL" id="GIH20299.1"/>
    </source>
</evidence>
<sequence>MPADIVPTQAAPVEPSGGVIHDIGYQRYEGPRLGRGYAARSLYVHSLRAAFGLGRSAKSKIFPWLVVALVFMIATVAVAVRGQSGTALLGYLQFTDTVSMPTLLFLAVVAPELVSRDLRAHVLPLYFSRPLSRSDYALTKLGAMTTAAWLLLASPQLLMFIGGVFSRKDGMSGLLDELHDFGQGVSYAAIAAVAFSALAVLLASLSSRRAVAAAVIAGVYLVTAPVAVVLATLGGAIGKVSPVINPVTLIEGLERWLYGRNTGVDIGDYGVVYLAVAVVLLVAYVALLLARYRKVAA</sequence>
<evidence type="ECO:0000313" key="3">
    <source>
        <dbReference type="Proteomes" id="UP000642748"/>
    </source>
</evidence>
<keyword evidence="1" id="KW-1133">Transmembrane helix</keyword>
<feature type="transmembrane region" description="Helical" evidence="1">
    <location>
        <begin position="141"/>
        <end position="165"/>
    </location>
</feature>
<gene>
    <name evidence="2" type="ORF">Raf01_84710</name>
</gene>
<feature type="transmembrane region" description="Helical" evidence="1">
    <location>
        <begin position="185"/>
        <end position="203"/>
    </location>
</feature>
<evidence type="ECO:0000256" key="1">
    <source>
        <dbReference type="SAM" id="Phobius"/>
    </source>
</evidence>
<proteinExistence type="predicted"/>